<dbReference type="Proteomes" id="UP000774804">
    <property type="component" value="Unassembled WGS sequence"/>
</dbReference>
<feature type="region of interest" description="Disordered" evidence="1">
    <location>
        <begin position="1"/>
        <end position="25"/>
    </location>
</feature>
<dbReference type="Proteomes" id="UP000736787">
    <property type="component" value="Unassembled WGS sequence"/>
</dbReference>
<dbReference type="EMBL" id="RCMG01000198">
    <property type="protein sequence ID" value="KAG2859997.1"/>
    <property type="molecule type" value="Genomic_DNA"/>
</dbReference>
<evidence type="ECO:0000256" key="1">
    <source>
        <dbReference type="SAM" id="MobiDB-lite"/>
    </source>
</evidence>
<organism evidence="7 8">
    <name type="scientific">Phytophthora cactorum</name>
    <dbReference type="NCBI Taxonomy" id="29920"/>
    <lineage>
        <taxon>Eukaryota</taxon>
        <taxon>Sar</taxon>
        <taxon>Stramenopiles</taxon>
        <taxon>Oomycota</taxon>
        <taxon>Peronosporomycetes</taxon>
        <taxon>Peronosporales</taxon>
        <taxon>Peronosporaceae</taxon>
        <taxon>Phytophthora</taxon>
    </lineage>
</organism>
<dbReference type="Proteomes" id="UP000735874">
    <property type="component" value="Unassembled WGS sequence"/>
</dbReference>
<name>A0A329RED4_9STRA</name>
<evidence type="ECO:0000313" key="8">
    <source>
        <dbReference type="Proteomes" id="UP000251314"/>
    </source>
</evidence>
<accession>A0A329RED4</accession>
<evidence type="ECO:0000313" key="3">
    <source>
        <dbReference type="EMBL" id="KAG2920731.1"/>
    </source>
</evidence>
<reference evidence="7 8" key="1">
    <citation type="submission" date="2018-01" db="EMBL/GenBank/DDBJ databases">
        <title>Draft genome of the strawberry crown rot pathogen Phytophthora cactorum.</title>
        <authorList>
            <person name="Armitage A.D."/>
            <person name="Lysoe E."/>
            <person name="Nellist C.F."/>
            <person name="Harrison R.J."/>
            <person name="Brurberg M.B."/>
        </authorList>
    </citation>
    <scope>NUCLEOTIDE SEQUENCE [LARGE SCALE GENOMIC DNA]</scope>
    <source>
        <strain evidence="7 8">10300</strain>
    </source>
</reference>
<reference evidence="2" key="2">
    <citation type="submission" date="2018-10" db="EMBL/GenBank/DDBJ databases">
        <title>Effector identification in a new, highly contiguous assembly of the strawberry crown rot pathogen Phytophthora cactorum.</title>
        <authorList>
            <person name="Armitage A.D."/>
            <person name="Nellist C.F."/>
            <person name="Bates H."/>
            <person name="Vickerstaff R.J."/>
            <person name="Harrison R.J."/>
        </authorList>
    </citation>
    <scope>NUCLEOTIDE SEQUENCE</scope>
    <source>
        <strain evidence="2">15-7</strain>
        <strain evidence="4">4032</strain>
        <strain evidence="3">4040</strain>
        <strain evidence="5">P415</strain>
        <strain evidence="6">P421</strain>
    </source>
</reference>
<dbReference type="EMBL" id="RCMV01000154">
    <property type="protein sequence ID" value="KAG3223172.1"/>
    <property type="molecule type" value="Genomic_DNA"/>
</dbReference>
<dbReference type="EMBL" id="RCMK01000581">
    <property type="protein sequence ID" value="KAG2920731.1"/>
    <property type="molecule type" value="Genomic_DNA"/>
</dbReference>
<dbReference type="EMBL" id="RCMI01000178">
    <property type="protein sequence ID" value="KAG2927801.1"/>
    <property type="molecule type" value="Genomic_DNA"/>
</dbReference>
<gene>
    <name evidence="7" type="ORF">PC110_g20829</name>
    <name evidence="2" type="ORF">PC113_g8439</name>
    <name evidence="4" type="ORF">PC115_g7403</name>
    <name evidence="3" type="ORF">PC117_g16414</name>
    <name evidence="5" type="ORF">PC118_g7568</name>
    <name evidence="6" type="ORF">PC129_g6145</name>
</gene>
<dbReference type="AlphaFoldDB" id="A0A329RED4"/>
<sequence>MMPRHTGSDQAAPTDGTPNYQVHRPHEALVSDSFWATSAVRSQHDTYAAAFALQGRSDEDSVSFVHLANDTEFGSDFVSDSGSCRDGIENDSDSTSSKDSDDSSNSVGEMCEEFNVTSEKKETMEYEFDFPDCNLDVGSIAQLSDDDFEWLDDSLLDLVCEHHLELEEKDSSDDFSNNETTSGGAPDLQVSSNESSVEEDIYIIPPPPEKTYESHDIAEAAVREWTLQHNYNVSRRRVGYIPGTKKIWARNYECDRAGRPSVLSILQIVKDSVR</sequence>
<feature type="region of interest" description="Disordered" evidence="1">
    <location>
        <begin position="78"/>
        <end position="109"/>
    </location>
</feature>
<dbReference type="Proteomes" id="UP000760860">
    <property type="component" value="Unassembled WGS sequence"/>
</dbReference>
<dbReference type="Proteomes" id="UP000251314">
    <property type="component" value="Unassembled WGS sequence"/>
</dbReference>
<dbReference type="OrthoDB" id="104596at2759"/>
<feature type="compositionally biased region" description="Polar residues" evidence="1">
    <location>
        <begin position="174"/>
        <end position="195"/>
    </location>
</feature>
<evidence type="ECO:0000313" key="7">
    <source>
        <dbReference type="EMBL" id="RAW22731.1"/>
    </source>
</evidence>
<evidence type="ECO:0000313" key="5">
    <source>
        <dbReference type="EMBL" id="KAG2986906.1"/>
    </source>
</evidence>
<comment type="caution">
    <text evidence="7">The sequence shown here is derived from an EMBL/GenBank/DDBJ whole genome shotgun (WGS) entry which is preliminary data.</text>
</comment>
<proteinExistence type="predicted"/>
<protein>
    <submittedName>
        <fullName evidence="7">Uncharacterized protein</fullName>
    </submittedName>
</protein>
<feature type="region of interest" description="Disordered" evidence="1">
    <location>
        <begin position="169"/>
        <end position="198"/>
    </location>
</feature>
<dbReference type="EMBL" id="MJFZ01001226">
    <property type="protein sequence ID" value="RAW22731.1"/>
    <property type="molecule type" value="Genomic_DNA"/>
</dbReference>
<evidence type="ECO:0000313" key="4">
    <source>
        <dbReference type="EMBL" id="KAG2927801.1"/>
    </source>
</evidence>
<evidence type="ECO:0000313" key="2">
    <source>
        <dbReference type="EMBL" id="KAG2859997.1"/>
    </source>
</evidence>
<evidence type="ECO:0000313" key="6">
    <source>
        <dbReference type="EMBL" id="KAG3223172.1"/>
    </source>
</evidence>
<keyword evidence="8" id="KW-1185">Reference proteome</keyword>
<feature type="compositionally biased region" description="Polar residues" evidence="1">
    <location>
        <begin position="8"/>
        <end position="20"/>
    </location>
</feature>
<dbReference type="VEuPathDB" id="FungiDB:PC110_g20829"/>
<dbReference type="EMBL" id="RCML01000182">
    <property type="protein sequence ID" value="KAG2986906.1"/>
    <property type="molecule type" value="Genomic_DNA"/>
</dbReference>
<dbReference type="Proteomes" id="UP000697107">
    <property type="component" value="Unassembled WGS sequence"/>
</dbReference>